<dbReference type="Gene3D" id="3.40.30.10">
    <property type="entry name" value="Glutaredoxin"/>
    <property type="match status" value="1"/>
</dbReference>
<dbReference type="AlphaFoldDB" id="A0A7V2T202"/>
<dbReference type="CDD" id="cd00299">
    <property type="entry name" value="GST_C_family"/>
    <property type="match status" value="1"/>
</dbReference>
<feature type="domain" description="GST C-terminal" evidence="5">
    <location>
        <begin position="84"/>
        <end position="216"/>
    </location>
</feature>
<dbReference type="InterPro" id="IPR036282">
    <property type="entry name" value="Glutathione-S-Trfase_C_sf"/>
</dbReference>
<dbReference type="InterPro" id="IPR004045">
    <property type="entry name" value="Glutathione_S-Trfase_N"/>
</dbReference>
<dbReference type="InterPro" id="IPR010987">
    <property type="entry name" value="Glutathione-S-Trfase_C-like"/>
</dbReference>
<dbReference type="FunFam" id="3.40.30.10:FF:000123">
    <property type="entry name" value="Glutathione transferase o1"/>
    <property type="match status" value="1"/>
</dbReference>
<dbReference type="SFLD" id="SFLDG00358">
    <property type="entry name" value="Main_(cytGST)"/>
    <property type="match status" value="1"/>
</dbReference>
<comment type="catalytic activity">
    <reaction evidence="3">
        <text>RX + glutathione = an S-substituted glutathione + a halide anion + H(+)</text>
        <dbReference type="Rhea" id="RHEA:16437"/>
        <dbReference type="ChEBI" id="CHEBI:15378"/>
        <dbReference type="ChEBI" id="CHEBI:16042"/>
        <dbReference type="ChEBI" id="CHEBI:17792"/>
        <dbReference type="ChEBI" id="CHEBI:57925"/>
        <dbReference type="ChEBI" id="CHEBI:90779"/>
        <dbReference type="EC" id="2.5.1.18"/>
    </reaction>
</comment>
<dbReference type="InterPro" id="IPR040079">
    <property type="entry name" value="Glutathione_S-Trfase"/>
</dbReference>
<reference evidence="6" key="1">
    <citation type="journal article" date="2020" name="mSystems">
        <title>Genome- and Community-Level Interaction Insights into Carbon Utilization and Element Cycling Functions of Hydrothermarchaeota in Hydrothermal Sediment.</title>
        <authorList>
            <person name="Zhou Z."/>
            <person name="Liu Y."/>
            <person name="Xu W."/>
            <person name="Pan J."/>
            <person name="Luo Z.H."/>
            <person name="Li M."/>
        </authorList>
    </citation>
    <scope>NUCLEOTIDE SEQUENCE [LARGE SCALE GENOMIC DNA]</scope>
    <source>
        <strain evidence="6">HyVt-493</strain>
    </source>
</reference>
<organism evidence="6">
    <name type="scientific">Leucothrix mucor</name>
    <dbReference type="NCBI Taxonomy" id="45248"/>
    <lineage>
        <taxon>Bacteria</taxon>
        <taxon>Pseudomonadati</taxon>
        <taxon>Pseudomonadota</taxon>
        <taxon>Gammaproteobacteria</taxon>
        <taxon>Thiotrichales</taxon>
        <taxon>Thiotrichaceae</taxon>
        <taxon>Leucothrix</taxon>
    </lineage>
</organism>
<dbReference type="PANTHER" id="PTHR43968:SF6">
    <property type="entry name" value="GLUTATHIONE S-TRANSFERASE OMEGA"/>
    <property type="match status" value="1"/>
</dbReference>
<accession>A0A7V2T202</accession>
<evidence type="ECO:0000259" key="4">
    <source>
        <dbReference type="PROSITE" id="PS50404"/>
    </source>
</evidence>
<dbReference type="PANTHER" id="PTHR43968">
    <property type="match status" value="1"/>
</dbReference>
<dbReference type="Gene3D" id="1.20.1050.10">
    <property type="match status" value="1"/>
</dbReference>
<dbReference type="Pfam" id="PF13410">
    <property type="entry name" value="GST_C_2"/>
    <property type="match status" value="1"/>
</dbReference>
<dbReference type="Pfam" id="PF13409">
    <property type="entry name" value="GST_N_2"/>
    <property type="match status" value="1"/>
</dbReference>
<dbReference type="InterPro" id="IPR045073">
    <property type="entry name" value="Omega/Tau-like"/>
</dbReference>
<dbReference type="PROSITE" id="PS50405">
    <property type="entry name" value="GST_CTER"/>
    <property type="match status" value="1"/>
</dbReference>
<dbReference type="InterPro" id="IPR036249">
    <property type="entry name" value="Thioredoxin-like_sf"/>
</dbReference>
<dbReference type="SUPFAM" id="SSF47616">
    <property type="entry name" value="GST C-terminal domain-like"/>
    <property type="match status" value="1"/>
</dbReference>
<dbReference type="Proteomes" id="UP000885750">
    <property type="component" value="Unassembled WGS sequence"/>
</dbReference>
<evidence type="ECO:0000256" key="1">
    <source>
        <dbReference type="ARBA" id="ARBA00012452"/>
    </source>
</evidence>
<keyword evidence="2" id="KW-0808">Transferase</keyword>
<dbReference type="InterPro" id="IPR050983">
    <property type="entry name" value="GST_Omega/HSP26"/>
</dbReference>
<evidence type="ECO:0000259" key="5">
    <source>
        <dbReference type="PROSITE" id="PS50405"/>
    </source>
</evidence>
<name>A0A7V2T202_LEUMU</name>
<protein>
    <recommendedName>
        <fullName evidence="1">glutathione transferase</fullName>
        <ecNumber evidence="1">2.5.1.18</ecNumber>
    </recommendedName>
</protein>
<proteinExistence type="predicted"/>
<feature type="domain" description="GST N-terminal" evidence="4">
    <location>
        <begin position="2"/>
        <end position="80"/>
    </location>
</feature>
<sequence length="216" mass="24586">MAKPKLVSFKICPFVQRSVILLKEKNIDFDIAYINLDEPPEWFLALSPTGKVPILEVDGKVLFESAIISEYLDEVNPPSLHPANPLEKAQNRAWMEFTSPLYMAFFKLMMSKTKKAGAEVIIDTNKQLATLDKIKVNAPWFNGDDFSMMDISIAPLFMRLAFLKKHYNLDLLDGRNNLQAWSDKLLARESVINSVVDDFEDILLMRIKGAESFLAL</sequence>
<dbReference type="PROSITE" id="PS50404">
    <property type="entry name" value="GST_NTER"/>
    <property type="match status" value="1"/>
</dbReference>
<evidence type="ECO:0000313" key="6">
    <source>
        <dbReference type="EMBL" id="HFC93659.1"/>
    </source>
</evidence>
<dbReference type="EC" id="2.5.1.18" evidence="1"/>
<dbReference type="GO" id="GO:0004364">
    <property type="term" value="F:glutathione transferase activity"/>
    <property type="evidence" value="ECO:0007669"/>
    <property type="project" value="UniProtKB-EC"/>
</dbReference>
<dbReference type="SFLD" id="SFLDG01152">
    <property type="entry name" value="Main.3:_Omega-_and_Tau-like"/>
    <property type="match status" value="1"/>
</dbReference>
<dbReference type="SUPFAM" id="SSF52833">
    <property type="entry name" value="Thioredoxin-like"/>
    <property type="match status" value="1"/>
</dbReference>
<dbReference type="EMBL" id="DRMS01000480">
    <property type="protein sequence ID" value="HFC93659.1"/>
    <property type="molecule type" value="Genomic_DNA"/>
</dbReference>
<evidence type="ECO:0000256" key="2">
    <source>
        <dbReference type="ARBA" id="ARBA00022679"/>
    </source>
</evidence>
<evidence type="ECO:0000256" key="3">
    <source>
        <dbReference type="ARBA" id="ARBA00047960"/>
    </source>
</evidence>
<dbReference type="GO" id="GO:0005737">
    <property type="term" value="C:cytoplasm"/>
    <property type="evidence" value="ECO:0007669"/>
    <property type="project" value="TreeGrafter"/>
</dbReference>
<comment type="caution">
    <text evidence="6">The sequence shown here is derived from an EMBL/GenBank/DDBJ whole genome shotgun (WGS) entry which is preliminary data.</text>
</comment>
<gene>
    <name evidence="6" type="ORF">ENJ51_12695</name>
</gene>
<dbReference type="SFLD" id="SFLDS00019">
    <property type="entry name" value="Glutathione_Transferase_(cytos"/>
    <property type="match status" value="1"/>
</dbReference>